<accession>A0A5J9WB31</accession>
<name>A0A5J9WB31_9POAL</name>
<organism evidence="2 3">
    <name type="scientific">Eragrostis curvula</name>
    <name type="common">weeping love grass</name>
    <dbReference type="NCBI Taxonomy" id="38414"/>
    <lineage>
        <taxon>Eukaryota</taxon>
        <taxon>Viridiplantae</taxon>
        <taxon>Streptophyta</taxon>
        <taxon>Embryophyta</taxon>
        <taxon>Tracheophyta</taxon>
        <taxon>Spermatophyta</taxon>
        <taxon>Magnoliopsida</taxon>
        <taxon>Liliopsida</taxon>
        <taxon>Poales</taxon>
        <taxon>Poaceae</taxon>
        <taxon>PACMAD clade</taxon>
        <taxon>Chloridoideae</taxon>
        <taxon>Eragrostideae</taxon>
        <taxon>Eragrostidinae</taxon>
        <taxon>Eragrostis</taxon>
    </lineage>
</organism>
<protein>
    <submittedName>
        <fullName evidence="2">Uncharacterized protein</fullName>
    </submittedName>
</protein>
<dbReference type="EMBL" id="RWGY01000004">
    <property type="protein sequence ID" value="TVU44590.1"/>
    <property type="molecule type" value="Genomic_DNA"/>
</dbReference>
<keyword evidence="1" id="KW-1133">Transmembrane helix</keyword>
<proteinExistence type="predicted"/>
<dbReference type="AlphaFoldDB" id="A0A5J9WB31"/>
<dbReference type="OrthoDB" id="692699at2759"/>
<keyword evidence="1" id="KW-0812">Transmembrane</keyword>
<evidence type="ECO:0000256" key="1">
    <source>
        <dbReference type="SAM" id="Phobius"/>
    </source>
</evidence>
<keyword evidence="3" id="KW-1185">Reference proteome</keyword>
<reference evidence="2 3" key="1">
    <citation type="journal article" date="2019" name="Sci. Rep.">
        <title>A high-quality genome of Eragrostis curvula grass provides insights into Poaceae evolution and supports new strategies to enhance forage quality.</title>
        <authorList>
            <person name="Carballo J."/>
            <person name="Santos B.A.C.M."/>
            <person name="Zappacosta D."/>
            <person name="Garbus I."/>
            <person name="Selva J.P."/>
            <person name="Gallo C.A."/>
            <person name="Diaz A."/>
            <person name="Albertini E."/>
            <person name="Caccamo M."/>
            <person name="Echenique V."/>
        </authorList>
    </citation>
    <scope>NUCLEOTIDE SEQUENCE [LARGE SCALE GENOMIC DNA]</scope>
    <source>
        <strain evidence="3">cv. Victoria</strain>
        <tissue evidence="2">Leaf</tissue>
    </source>
</reference>
<dbReference type="Proteomes" id="UP000324897">
    <property type="component" value="Chromosome 5"/>
</dbReference>
<evidence type="ECO:0000313" key="3">
    <source>
        <dbReference type="Proteomes" id="UP000324897"/>
    </source>
</evidence>
<keyword evidence="1" id="KW-0472">Membrane</keyword>
<evidence type="ECO:0000313" key="2">
    <source>
        <dbReference type="EMBL" id="TVU44590.1"/>
    </source>
</evidence>
<feature type="non-terminal residue" evidence="2">
    <location>
        <position position="170"/>
    </location>
</feature>
<feature type="transmembrane region" description="Helical" evidence="1">
    <location>
        <begin position="110"/>
        <end position="130"/>
    </location>
</feature>
<gene>
    <name evidence="2" type="ORF">EJB05_04035</name>
</gene>
<sequence length="170" mass="20119">MGFAYRKTQKLGKVQFIAGPEGFTLCRHDEFGIANLKKRCMVKQTNLYREFMLRLRARMPRKITQEYYDLTKQGLFSWPAYMEHRESIQASFNTLRRALKRYRDRRIKAGFFYMYAHPNLHLVYVMSPLYTMPRQEALKKIGRLLRNREAYAPAISTNPSPAVPRSNDSN</sequence>
<dbReference type="Gramene" id="TVU44590">
    <property type="protein sequence ID" value="TVU44590"/>
    <property type="gene ID" value="EJB05_04035"/>
</dbReference>
<comment type="caution">
    <text evidence="2">The sequence shown here is derived from an EMBL/GenBank/DDBJ whole genome shotgun (WGS) entry which is preliminary data.</text>
</comment>